<evidence type="ECO:0000256" key="1">
    <source>
        <dbReference type="SAM" id="MobiDB-lite"/>
    </source>
</evidence>
<organism evidence="2 3">
    <name type="scientific">Ogataea philodendri</name>
    <dbReference type="NCBI Taxonomy" id="1378263"/>
    <lineage>
        <taxon>Eukaryota</taxon>
        <taxon>Fungi</taxon>
        <taxon>Dikarya</taxon>
        <taxon>Ascomycota</taxon>
        <taxon>Saccharomycotina</taxon>
        <taxon>Pichiomycetes</taxon>
        <taxon>Pichiales</taxon>
        <taxon>Pichiaceae</taxon>
        <taxon>Ogataea</taxon>
    </lineage>
</organism>
<dbReference type="EMBL" id="JAEUBE010000295">
    <property type="protein sequence ID" value="KAH3666083.1"/>
    <property type="molecule type" value="Genomic_DNA"/>
</dbReference>
<accession>A0A9P8P5A0</accession>
<reference evidence="2" key="2">
    <citation type="submission" date="2021-01" db="EMBL/GenBank/DDBJ databases">
        <authorList>
            <person name="Schikora-Tamarit M.A."/>
        </authorList>
    </citation>
    <scope>NUCLEOTIDE SEQUENCE</scope>
    <source>
        <strain evidence="2">CBS6075</strain>
    </source>
</reference>
<keyword evidence="3" id="KW-1185">Reference proteome</keyword>
<evidence type="ECO:0000313" key="2">
    <source>
        <dbReference type="EMBL" id="KAH3666083.1"/>
    </source>
</evidence>
<evidence type="ECO:0000313" key="3">
    <source>
        <dbReference type="Proteomes" id="UP000769157"/>
    </source>
</evidence>
<protein>
    <submittedName>
        <fullName evidence="2">Uncharacterized protein</fullName>
    </submittedName>
</protein>
<dbReference type="Proteomes" id="UP000769157">
    <property type="component" value="Unassembled WGS sequence"/>
</dbReference>
<gene>
    <name evidence="2" type="ORF">OGAPHI_004272</name>
</gene>
<dbReference type="OrthoDB" id="3985352at2759"/>
<comment type="caution">
    <text evidence="2">The sequence shown here is derived from an EMBL/GenBank/DDBJ whole genome shotgun (WGS) entry which is preliminary data.</text>
</comment>
<sequence length="266" mass="29256">MCALSNALPIVSIFNYTQVLYPVQLFIRTDNSSLSQLHLNSINEGPGLDYLFLVDTEDSNLRLTYNTSSKIISSDATNQKLMVLTPYVTLTEGQSIDKVELYETVRLHDSAKGITYIQGRVVLNSFSGGRFYACKSANDPNNYSQSLNELMYYTGTPAANCQEDRAVSPLASARSFVMMPPFTVSIVAFSNVLAKSVTSGVPSSSPLLLRPLVQAKIEAIEFVEVSFPCWCCLKCLVTVPWAASDSKDLPSAETRTEVIRPKEPNP</sequence>
<proteinExistence type="predicted"/>
<dbReference type="AlphaFoldDB" id="A0A9P8P5A0"/>
<reference evidence="2" key="1">
    <citation type="journal article" date="2021" name="Open Biol.">
        <title>Shared evolutionary footprints suggest mitochondrial oxidative damage underlies multiple complex I losses in fungi.</title>
        <authorList>
            <person name="Schikora-Tamarit M.A."/>
            <person name="Marcet-Houben M."/>
            <person name="Nosek J."/>
            <person name="Gabaldon T."/>
        </authorList>
    </citation>
    <scope>NUCLEOTIDE SEQUENCE</scope>
    <source>
        <strain evidence="2">CBS6075</strain>
    </source>
</reference>
<feature type="region of interest" description="Disordered" evidence="1">
    <location>
        <begin position="246"/>
        <end position="266"/>
    </location>
</feature>
<dbReference type="RefSeq" id="XP_046061287.1">
    <property type="nucleotide sequence ID" value="XM_046205332.1"/>
</dbReference>
<dbReference type="GeneID" id="70236237"/>
<name>A0A9P8P5A0_9ASCO</name>